<dbReference type="RefSeq" id="WP_125095055.1">
    <property type="nucleotide sequence ID" value="NZ_RRUE01000001.1"/>
</dbReference>
<comment type="caution">
    <text evidence="5">The sequence shown here is derived from an EMBL/GenBank/DDBJ whole genome shotgun (WGS) entry which is preliminary data.</text>
</comment>
<dbReference type="InterPro" id="IPR036388">
    <property type="entry name" value="WH-like_DNA-bd_sf"/>
</dbReference>
<accession>A0A426FSE8</accession>
<dbReference type="Gene3D" id="1.10.10.10">
    <property type="entry name" value="Winged helix-like DNA-binding domain superfamily/Winged helix DNA-binding domain"/>
    <property type="match status" value="1"/>
</dbReference>
<feature type="domain" description="HTH luxR-type" evidence="4">
    <location>
        <begin position="169"/>
        <end position="234"/>
    </location>
</feature>
<dbReference type="PANTHER" id="PTHR44688">
    <property type="entry name" value="DNA-BINDING TRANSCRIPTIONAL ACTIVATOR DEVR_DOSR"/>
    <property type="match status" value="1"/>
</dbReference>
<dbReference type="PROSITE" id="PS50043">
    <property type="entry name" value="HTH_LUXR_2"/>
    <property type="match status" value="1"/>
</dbReference>
<protein>
    <submittedName>
        <fullName evidence="5">LuxR family transcriptional regulator</fullName>
    </submittedName>
</protein>
<dbReference type="CDD" id="cd06170">
    <property type="entry name" value="LuxR_C_like"/>
    <property type="match status" value="1"/>
</dbReference>
<dbReference type="InterPro" id="IPR005143">
    <property type="entry name" value="TF_LuxR_autoind-bd_dom"/>
</dbReference>
<keyword evidence="6" id="KW-1185">Reference proteome</keyword>
<dbReference type="PROSITE" id="PS00622">
    <property type="entry name" value="HTH_LUXR_1"/>
    <property type="match status" value="1"/>
</dbReference>
<dbReference type="Gene3D" id="3.30.450.80">
    <property type="entry name" value="Transcription factor LuxR-like, autoinducer-binding domain"/>
    <property type="match status" value="1"/>
</dbReference>
<dbReference type="PRINTS" id="PR00038">
    <property type="entry name" value="HTHLUXR"/>
</dbReference>
<keyword evidence="3" id="KW-0804">Transcription</keyword>
<evidence type="ECO:0000259" key="4">
    <source>
        <dbReference type="PROSITE" id="PS50043"/>
    </source>
</evidence>
<dbReference type="Proteomes" id="UP000270261">
    <property type="component" value="Unassembled WGS sequence"/>
</dbReference>
<evidence type="ECO:0000256" key="3">
    <source>
        <dbReference type="ARBA" id="ARBA00023163"/>
    </source>
</evidence>
<dbReference type="EMBL" id="RRUE01000001">
    <property type="protein sequence ID" value="RRN45626.1"/>
    <property type="molecule type" value="Genomic_DNA"/>
</dbReference>
<reference evidence="5 6" key="1">
    <citation type="submission" date="2018-11" db="EMBL/GenBank/DDBJ databases">
        <title>Genome sequencing of Lautropia sp. KCOM 2505 (= ChDC F240).</title>
        <authorList>
            <person name="Kook J.-K."/>
            <person name="Park S.-N."/>
            <person name="Lim Y.K."/>
        </authorList>
    </citation>
    <scope>NUCLEOTIDE SEQUENCE [LARGE SCALE GENOMIC DNA]</scope>
    <source>
        <strain evidence="5 6">KCOM 2505</strain>
    </source>
</reference>
<dbReference type="Pfam" id="PF03472">
    <property type="entry name" value="Autoind_bind"/>
    <property type="match status" value="1"/>
</dbReference>
<name>A0A426FSE8_9BURK</name>
<dbReference type="GO" id="GO:0003677">
    <property type="term" value="F:DNA binding"/>
    <property type="evidence" value="ECO:0007669"/>
    <property type="project" value="UniProtKB-KW"/>
</dbReference>
<evidence type="ECO:0000313" key="6">
    <source>
        <dbReference type="Proteomes" id="UP000270261"/>
    </source>
</evidence>
<dbReference type="PANTHER" id="PTHR44688:SF16">
    <property type="entry name" value="DNA-BINDING TRANSCRIPTIONAL ACTIVATOR DEVR_DOSR"/>
    <property type="match status" value="1"/>
</dbReference>
<dbReference type="SMART" id="SM00421">
    <property type="entry name" value="HTH_LUXR"/>
    <property type="match status" value="1"/>
</dbReference>
<sequence length="237" mass="26887">MEPWQTDLLHHPLDDATSLPQAFARIEQAAIALGFDYVSYCHQAPLPASNPRVTLVNNYPEDWRSHNADAGHFLNEAQIRSRMQSSLPILWTDEVFARNPNVQQSAREHGICHGWTQVFGDSPAGTAFLSLVRRHPALNPHELEAKRDRLNWLAHMAHTLLSRLILQQQVQRDRPLSEREIEVLKWTADGKSAQDIAEILLLSKNTVDFHIKNSIRKLNVPNKTAAVVRAVLMGMIH</sequence>
<evidence type="ECO:0000256" key="1">
    <source>
        <dbReference type="ARBA" id="ARBA00023015"/>
    </source>
</evidence>
<keyword evidence="1" id="KW-0805">Transcription regulation</keyword>
<dbReference type="OrthoDB" id="9774661at2"/>
<evidence type="ECO:0000313" key="5">
    <source>
        <dbReference type="EMBL" id="RRN45626.1"/>
    </source>
</evidence>
<organism evidence="5 6">
    <name type="scientific">Lautropia dentalis</name>
    <dbReference type="NCBI Taxonomy" id="2490857"/>
    <lineage>
        <taxon>Bacteria</taxon>
        <taxon>Pseudomonadati</taxon>
        <taxon>Pseudomonadota</taxon>
        <taxon>Betaproteobacteria</taxon>
        <taxon>Burkholderiales</taxon>
        <taxon>Burkholderiaceae</taxon>
        <taxon>Lautropia</taxon>
    </lineage>
</organism>
<gene>
    <name evidence="5" type="ORF">EHV23_05555</name>
</gene>
<dbReference type="InterPro" id="IPR000792">
    <property type="entry name" value="Tscrpt_reg_LuxR_C"/>
</dbReference>
<dbReference type="GO" id="GO:0006355">
    <property type="term" value="P:regulation of DNA-templated transcription"/>
    <property type="evidence" value="ECO:0007669"/>
    <property type="project" value="InterPro"/>
</dbReference>
<dbReference type="SUPFAM" id="SSF46894">
    <property type="entry name" value="C-terminal effector domain of the bipartite response regulators"/>
    <property type="match status" value="1"/>
</dbReference>
<evidence type="ECO:0000256" key="2">
    <source>
        <dbReference type="ARBA" id="ARBA00023125"/>
    </source>
</evidence>
<keyword evidence="2" id="KW-0238">DNA-binding</keyword>
<dbReference type="Pfam" id="PF00196">
    <property type="entry name" value="GerE"/>
    <property type="match status" value="1"/>
</dbReference>
<dbReference type="SUPFAM" id="SSF75516">
    <property type="entry name" value="Pheromone-binding domain of LuxR-like quorum-sensing transcription factors"/>
    <property type="match status" value="1"/>
</dbReference>
<dbReference type="InterPro" id="IPR016032">
    <property type="entry name" value="Sig_transdc_resp-reg_C-effctor"/>
</dbReference>
<proteinExistence type="predicted"/>
<dbReference type="AlphaFoldDB" id="A0A426FSE8"/>
<dbReference type="InterPro" id="IPR036693">
    <property type="entry name" value="TF_LuxR_autoind-bd_dom_sf"/>
</dbReference>